<evidence type="ECO:0000313" key="2">
    <source>
        <dbReference type="EMBL" id="QHS88149.1"/>
    </source>
</evidence>
<feature type="region of interest" description="Disordered" evidence="1">
    <location>
        <begin position="120"/>
        <end position="142"/>
    </location>
</feature>
<accession>A0A6C0B9B4</accession>
<sequence length="159" mass="17917">MLESGQEPLRTRGGDIQVALDKSKGLDPETLDTIVQFIVNKQGSYHRYFKNPTTVFIYDEEAANWVTTSENPFEIQEVEMEDDFSFESNDSTISAATAPLEYGAPFTIQSVEGIFNSSDEESATVDQAPWAPIKKQNKKKSKRYTKSAKEMDLCRALFV</sequence>
<name>A0A6C0B9B4_9ZZZZ</name>
<protein>
    <submittedName>
        <fullName evidence="2">Uncharacterized protein</fullName>
    </submittedName>
</protein>
<proteinExistence type="predicted"/>
<organism evidence="2">
    <name type="scientific">viral metagenome</name>
    <dbReference type="NCBI Taxonomy" id="1070528"/>
    <lineage>
        <taxon>unclassified sequences</taxon>
        <taxon>metagenomes</taxon>
        <taxon>organismal metagenomes</taxon>
    </lineage>
</organism>
<dbReference type="EMBL" id="MN739094">
    <property type="protein sequence ID" value="QHS88149.1"/>
    <property type="molecule type" value="Genomic_DNA"/>
</dbReference>
<reference evidence="2" key="1">
    <citation type="journal article" date="2020" name="Nature">
        <title>Giant virus diversity and host interactions through global metagenomics.</title>
        <authorList>
            <person name="Schulz F."/>
            <person name="Roux S."/>
            <person name="Paez-Espino D."/>
            <person name="Jungbluth S."/>
            <person name="Walsh D.A."/>
            <person name="Denef V.J."/>
            <person name="McMahon K.D."/>
            <person name="Konstantinidis K.T."/>
            <person name="Eloe-Fadrosh E.A."/>
            <person name="Kyrpides N.C."/>
            <person name="Woyke T."/>
        </authorList>
    </citation>
    <scope>NUCLEOTIDE SEQUENCE</scope>
    <source>
        <strain evidence="2">GVMAG-M-3300010158-55</strain>
    </source>
</reference>
<dbReference type="AlphaFoldDB" id="A0A6C0B9B4"/>
<evidence type="ECO:0000256" key="1">
    <source>
        <dbReference type="SAM" id="MobiDB-lite"/>
    </source>
</evidence>